<dbReference type="PANTHER" id="PTHR43751:SF6">
    <property type="entry name" value="N-ACETYLGALACTOSAMINE-6-O-SULFATASE"/>
    <property type="match status" value="1"/>
</dbReference>
<dbReference type="GO" id="GO:0016787">
    <property type="term" value="F:hydrolase activity"/>
    <property type="evidence" value="ECO:0007669"/>
    <property type="project" value="UniProtKB-KW"/>
</dbReference>
<dbReference type="SUPFAM" id="SSF53649">
    <property type="entry name" value="Alkaline phosphatase-like"/>
    <property type="match status" value="1"/>
</dbReference>
<dbReference type="Pfam" id="PF00884">
    <property type="entry name" value="Sulfatase"/>
    <property type="match status" value="1"/>
</dbReference>
<feature type="domain" description="LamG-like jellyroll fold" evidence="5">
    <location>
        <begin position="264"/>
        <end position="400"/>
    </location>
</feature>
<evidence type="ECO:0000313" key="7">
    <source>
        <dbReference type="Proteomes" id="UP000557872"/>
    </source>
</evidence>
<accession>A0A851GQ25</accession>
<dbReference type="InterPro" id="IPR052701">
    <property type="entry name" value="GAG_Ulvan_Degrading_Sulfatases"/>
</dbReference>
<evidence type="ECO:0000313" key="6">
    <source>
        <dbReference type="EMBL" id="NWK56254.1"/>
    </source>
</evidence>
<protein>
    <submittedName>
        <fullName evidence="6">Sulfatase-like hydrolase/transferase</fullName>
    </submittedName>
</protein>
<dbReference type="Proteomes" id="UP000557872">
    <property type="component" value="Unassembled WGS sequence"/>
</dbReference>
<evidence type="ECO:0000256" key="1">
    <source>
        <dbReference type="ARBA" id="ARBA00008779"/>
    </source>
</evidence>
<dbReference type="AlphaFoldDB" id="A0A851GQ25"/>
<dbReference type="SMART" id="SM00560">
    <property type="entry name" value="LamGL"/>
    <property type="match status" value="1"/>
</dbReference>
<evidence type="ECO:0000256" key="4">
    <source>
        <dbReference type="ARBA" id="ARBA00023157"/>
    </source>
</evidence>
<keyword evidence="2" id="KW-0732">Signal</keyword>
<dbReference type="InterPro" id="IPR024607">
    <property type="entry name" value="Sulfatase_CS"/>
</dbReference>
<keyword evidence="3 6" id="KW-0378">Hydrolase</keyword>
<dbReference type="CDD" id="cd00110">
    <property type="entry name" value="LamG"/>
    <property type="match status" value="1"/>
</dbReference>
<gene>
    <name evidence="6" type="ORF">HW115_11580</name>
</gene>
<dbReference type="Gene3D" id="3.40.720.10">
    <property type="entry name" value="Alkaline Phosphatase, subunit A"/>
    <property type="match status" value="1"/>
</dbReference>
<dbReference type="Gene3D" id="2.60.120.200">
    <property type="match status" value="1"/>
</dbReference>
<dbReference type="InterPro" id="IPR017850">
    <property type="entry name" value="Alkaline_phosphatase_core_sf"/>
</dbReference>
<dbReference type="PROSITE" id="PS00149">
    <property type="entry name" value="SULFATASE_2"/>
    <property type="match status" value="1"/>
</dbReference>
<keyword evidence="7" id="KW-1185">Reference proteome</keyword>
<dbReference type="InterPro" id="IPR001791">
    <property type="entry name" value="Laminin_G"/>
</dbReference>
<keyword evidence="6" id="KW-0808">Transferase</keyword>
<dbReference type="GO" id="GO:0016740">
    <property type="term" value="F:transferase activity"/>
    <property type="evidence" value="ECO:0007669"/>
    <property type="project" value="UniProtKB-KW"/>
</dbReference>
<dbReference type="SUPFAM" id="SSF49899">
    <property type="entry name" value="Concanavalin A-like lectins/glucanases"/>
    <property type="match status" value="1"/>
</dbReference>
<comment type="caution">
    <text evidence="6">The sequence shown here is derived from an EMBL/GenBank/DDBJ whole genome shotgun (WGS) entry which is preliminary data.</text>
</comment>
<dbReference type="InterPro" id="IPR000917">
    <property type="entry name" value="Sulfatase_N"/>
</dbReference>
<comment type="similarity">
    <text evidence="1">Belongs to the sulfatase family.</text>
</comment>
<dbReference type="EMBL" id="JACBAZ010000004">
    <property type="protein sequence ID" value="NWK56254.1"/>
    <property type="molecule type" value="Genomic_DNA"/>
</dbReference>
<reference evidence="6 7" key="1">
    <citation type="submission" date="2020-07" db="EMBL/GenBank/DDBJ databases">
        <title>Roseicoccus Jingziensis gen. nov., sp. nov., isolated from coastal seawater.</title>
        <authorList>
            <person name="Feng X."/>
        </authorList>
    </citation>
    <scope>NUCLEOTIDE SEQUENCE [LARGE SCALE GENOMIC DNA]</scope>
    <source>
        <strain evidence="6 7">N1E253</strain>
    </source>
</reference>
<dbReference type="InterPro" id="IPR006558">
    <property type="entry name" value="LamG-like"/>
</dbReference>
<dbReference type="InterPro" id="IPR013320">
    <property type="entry name" value="ConA-like_dom_sf"/>
</dbReference>
<proteinExistence type="inferred from homology"/>
<evidence type="ECO:0000256" key="3">
    <source>
        <dbReference type="ARBA" id="ARBA00022801"/>
    </source>
</evidence>
<name>A0A851GQ25_9BACT</name>
<dbReference type="CDD" id="cd16143">
    <property type="entry name" value="ARS_like"/>
    <property type="match status" value="1"/>
</dbReference>
<dbReference type="PANTHER" id="PTHR43751">
    <property type="entry name" value="SULFATASE"/>
    <property type="match status" value="1"/>
</dbReference>
<dbReference type="RefSeq" id="WP_178933040.1">
    <property type="nucleotide sequence ID" value="NZ_JACBAZ010000004.1"/>
</dbReference>
<keyword evidence="4" id="KW-1015">Disulfide bond</keyword>
<organism evidence="6 7">
    <name type="scientific">Oceaniferula marina</name>
    <dbReference type="NCBI Taxonomy" id="2748318"/>
    <lineage>
        <taxon>Bacteria</taxon>
        <taxon>Pseudomonadati</taxon>
        <taxon>Verrucomicrobiota</taxon>
        <taxon>Verrucomicrobiia</taxon>
        <taxon>Verrucomicrobiales</taxon>
        <taxon>Verrucomicrobiaceae</taxon>
        <taxon>Oceaniferula</taxon>
    </lineage>
</organism>
<evidence type="ECO:0000259" key="5">
    <source>
        <dbReference type="SMART" id="SM00560"/>
    </source>
</evidence>
<dbReference type="PROSITE" id="PS00523">
    <property type="entry name" value="SULFATASE_1"/>
    <property type="match status" value="1"/>
</dbReference>
<evidence type="ECO:0000256" key="2">
    <source>
        <dbReference type="ARBA" id="ARBA00022729"/>
    </source>
</evidence>
<dbReference type="Pfam" id="PF13385">
    <property type="entry name" value="Laminin_G_3"/>
    <property type="match status" value="1"/>
</dbReference>
<sequence length="1024" mass="109961">MTSHVVISLLVVHVLAFAEPVRVSLIDNRQGNASFEEGSGNISIAGWLTGFGGETQRKQDNAFVGEWSLVIGQSSGQPNLAASVMTSHTVLPGDQFDLSFKWLPKSGWDAGDQVKWRLFTSSDDTVSGTLNQIASGTVSGFANGAGYQSAAISDIEGGDAVHEGKKVWLQFLRGASSMGEFARVDEVELTVTTDDAPEYISLLADDLVAYYPMEGDVLDYSLLAPVHDGLWQNAETYLDGGIDEKCAFFNGIDASVSIPNIFQKDFTLSFWMLTTGTASSGSQWGQGVGLVDASEDGAGASGWGVVQLGHRVAFGVADTTLQSQSVVNDGRWHQVCVQRHSISGVIRLFVDGVLESETQAESGPRSSGIDVCLGALRAGGGFFNGHLDDVRVFSSLLDEAGVAAIYQSRGDYDGDGSTDFEEHVAASPWTNAQRGIAPVAYRYDDANNTFILTVDAMAGRRYQLQRSSSLDPGSWQAVGEPVTPKYHGLLDLIDADSNGIRYFYRTVILGRGPAREKQPNVVFIYGDDVGYGDVKAYNPDSKIETPHIDTLASQGIRFTDGHCSASTCSPSRFSMLTGVFAFRYGVGIIKPTGKLSIPQDMYTLPDMFKDAGYRTAVVGKWHLGMGEGGDEIQWNGDISPSPLDIGFDYSFILPTTNDRVPCIYMEGRNLVNADYMEAVDEVANPGTGILTVAPLSRDGDGKVLDPVYVHNSSYAAVNVAGSTSYPQYSETDAADRLYNSNSGHNHSFINGMGRIGYMSGGAEALWEDQTQAFVFLEKAKQYIAAQDEQTPFFLYFASQDIHVPRAPHEAFQGSSSLGWRGDAMVQFDWTVGQIIQALEEAGLSEDTIVILSSDNGPVYGDGYADGSGDDATQGHDSSGPWRGGKYSILEGGTRVPFIVKWPAKIEPGVSPALMNQVDFMASFAELLGMDLPSGSAVDSQSALPALLGHDQVGVGFTVEQNNTGSSKALRVGDMKYVSGGKLYDLSTDPTENNDRSGDPDYAKILNDMSAQLQSIVNGSGVRQQ</sequence>